<keyword evidence="2" id="KW-1185">Reference proteome</keyword>
<accession>A0ACC4D2P7</accession>
<proteinExistence type="predicted"/>
<evidence type="ECO:0000313" key="1">
    <source>
        <dbReference type="EMBL" id="KAL3611365.1"/>
    </source>
</evidence>
<dbReference type="EMBL" id="RCHU02000001">
    <property type="protein sequence ID" value="KAL3611365.1"/>
    <property type="molecule type" value="Genomic_DNA"/>
</dbReference>
<evidence type="ECO:0000313" key="2">
    <source>
        <dbReference type="Proteomes" id="UP000309997"/>
    </source>
</evidence>
<organism evidence="1 2">
    <name type="scientific">Populus alba</name>
    <name type="common">White poplar</name>
    <dbReference type="NCBI Taxonomy" id="43335"/>
    <lineage>
        <taxon>Eukaryota</taxon>
        <taxon>Viridiplantae</taxon>
        <taxon>Streptophyta</taxon>
        <taxon>Embryophyta</taxon>
        <taxon>Tracheophyta</taxon>
        <taxon>Spermatophyta</taxon>
        <taxon>Magnoliopsida</taxon>
        <taxon>eudicotyledons</taxon>
        <taxon>Gunneridae</taxon>
        <taxon>Pentapetalae</taxon>
        <taxon>rosids</taxon>
        <taxon>fabids</taxon>
        <taxon>Malpighiales</taxon>
        <taxon>Salicaceae</taxon>
        <taxon>Saliceae</taxon>
        <taxon>Populus</taxon>
    </lineage>
</organism>
<gene>
    <name evidence="1" type="ORF">D5086_002385</name>
</gene>
<dbReference type="Proteomes" id="UP000309997">
    <property type="component" value="Unassembled WGS sequence"/>
</dbReference>
<protein>
    <submittedName>
        <fullName evidence="1">Uncharacterized protein</fullName>
    </submittedName>
</protein>
<sequence>MDRVRAVNGTHPDCHGFISYAVKDVAGKVISIDLAFVFSNLLHQLLKPLSQPRIVSDIVVGLVLGNIGVIRRAFDEQFMAILNSIAEFGMMCYMFVLGMEMDPYVIFKGPTRNALVAYGGMVSTSVLVCSIIPFMTYYKHPSIGFTLSLSISLSGSASHILTRLITSLKIGKSDIGKIVIAAGVHSDMISMLLISVGYPFLQLTVTVTDIAASVRMTLIMAAALLLQILFTATVSPIFMNWVNNENPEGKPLKGSHLVLSVAFMAFVCSVAPIYGYSPILSAFVAGVFTPSKGRLSKWEIGKINFLLPTIFYPVFFFWMGYHANISKFEAGKWETWQRFFVLLVITMFGKVVGTIICGAMLGFHRRESAELGFLLTAKGHFHVFLAVVASMLGITTISTCISIIIVIFLSVVHTPAVVSKIIKRARKLAPTQRMALQWLDPSSELRILLCLHGVHNVHSTINFMEISRGASDPGILVYLTDMVELTDQIASTLVQEGRDTVTDVTQMRDQITTAVQAYVEENGDGITIKRMLALSKFNGMAKHICNLAEDLMISLVILPFHKNQCANGTLDEGNPGFRHVNRKVLRNAPCSVGILVDRGYGLVEEISRSVRSFQVAVIFFGGKDDREALAYAGRVARHPGVKLTVIRFLLDSDSENPSRRAGNYRINAAEQEEEMKLDDECFAQFYERHIAGGHVSYNEKHVANSAETYATLRSLEGQYGLIIVGRGGRVNSILTIGMNDWQQCPELGPIGDVLSGSDSSHTTSVLIIQQHSLKGELDGVDDEFSIIRRICFCPLGFTRDLHSTKSKADYLFDLARIDEFLKDPFGIRASREGTVQVSVPKVVPVPVPVQIHPPQSLAVIPGRDRGGDGGVGVVVEEAVSPQAKRVAIQRQAAAAKASAEYYAKKVESGDTAVTSKDISEEDVSPLCRMCFVGETEGSERARKMLPCKSCGKKYHRSCLKTWAQHRDLFHWSSWNCPSCRTCEVCRRTGDPNKFMFCKRCDGAYHCYCQHPPHKNVSSGPYLCIKHTKCHSCGSTVPGNGLSVRWFLGYTCCDACGRLFVKGNYCPVCLKVYRDSESTPMVCCDICQRWVHCHCDGISDEKYLQFQVDGNLQYQCATCRGECYQVKDLEDAVQELWRRRDKADRGLIASLRAAAGLPAQEDIFSITPYSDDDENGPAAPRNDFGRSIKLSLKGLVEKSPKKSKDHGKKHLNKKYPKRKGPHAASFSKTESYQHESHSYEHDSADEKNNDTESQAKGGLGRCSSPVAGIVSHTEGICSINQPGALKHKFVEEVMVSDGERTSKIVKIKSNKPHDLDSGDDAEKPSKSKSVKAKKLVINLGARKINVSSSPKSDSQSCQREQDLKASNGDGVDHSEQKRGLIKFARREGNFIKFGKVKAEASNLNLKSDGGNHFDAYETTPLDHARVTSSKRSLEGSRAAVGPAGEVPMLRNDRVSLGKQSEARLDTHTESNDDSGDTPILHSLPKDSKLSLKLKIKKPNLENQSSQILLHEEEKSNTRGQRSKRKRASTFMDKTMYNEDEDMSESHLDSEMMEANWILKKLGKDAIGKRVEVHQPSDNSWHKGVVSDIVEGTSLLSITLDDGRVKTLELGKQAVRFVPQKQKSVAPMMDWTDNHYRTVARIISKHAWLYTEMLAAETIVHQQGDLDRFLAFSPEQHPIVLQIGGNNLDNIAKATRLANSYGYDEINLNCGCPSPKVAGHGCFGVRLMLDPKFVGEAMSVIAANTDVPVSVKCRIGLDDHDSYNELCDFIYKVSSLSPTKHFIIHSRKALLNGMSPADNRKIPPLKYEYYYALLRDFPDLRFTINGGINCVDEVNAALREGAHGVMVGRAAYNNLWNTLAHVDTAIYSAPSSGLTRRQVLEQYQVYGDAVLGTYGNSRPNIRDLIKPLFGFFYSEPGNNLWKRKADAAFQMKNITTVKSFFEETLVAIPDAVLDSHAAELPSGRGIDLLDPYMYSDNILDSPLFLSLSSGFPEFNKLGWSTFLKTKKLSTNIAVPVTPRAKGLNHHGCLVCQQLRPHKPVSGNCQVGSAEPVGGGM</sequence>
<name>A0ACC4D2P7_POPAL</name>
<reference evidence="1 2" key="1">
    <citation type="journal article" date="2024" name="Plant Biotechnol. J.">
        <title>Genome and CRISPR/Cas9 system of a widespread forest tree (Populus alba) in the world.</title>
        <authorList>
            <person name="Liu Y.J."/>
            <person name="Jiang P.F."/>
            <person name="Han X.M."/>
            <person name="Li X.Y."/>
            <person name="Wang H.M."/>
            <person name="Wang Y.J."/>
            <person name="Wang X.X."/>
            <person name="Zeng Q.Y."/>
        </authorList>
    </citation>
    <scope>NUCLEOTIDE SEQUENCE [LARGE SCALE GENOMIC DNA]</scope>
    <source>
        <strain evidence="2">cv. PAL-ZL1</strain>
    </source>
</reference>
<comment type="caution">
    <text evidence="1">The sequence shown here is derived from an EMBL/GenBank/DDBJ whole genome shotgun (WGS) entry which is preliminary data.</text>
</comment>